<feature type="region of interest" description="Disordered" evidence="1">
    <location>
        <begin position="106"/>
        <end position="136"/>
    </location>
</feature>
<feature type="compositionally biased region" description="Basic and acidic residues" evidence="1">
    <location>
        <begin position="52"/>
        <end position="74"/>
    </location>
</feature>
<sequence>MSGPPPQLPPRSPIQRKTPLRRPVPVSGNSCGHSGSGFRSTSEGQPEWLNDLLHDMDSDCDKETGYRCNDRGSDDLGGGRGGSYGPNSPRSRIELGFSEKEIVSNLQNSLRNPSTAGGGYDDDDDDFASENKGMKR</sequence>
<evidence type="ECO:0000313" key="2">
    <source>
        <dbReference type="EMBL" id="EPS72700.1"/>
    </source>
</evidence>
<feature type="region of interest" description="Disordered" evidence="1">
    <location>
        <begin position="1"/>
        <end position="94"/>
    </location>
</feature>
<organism evidence="2 3">
    <name type="scientific">Genlisea aurea</name>
    <dbReference type="NCBI Taxonomy" id="192259"/>
    <lineage>
        <taxon>Eukaryota</taxon>
        <taxon>Viridiplantae</taxon>
        <taxon>Streptophyta</taxon>
        <taxon>Embryophyta</taxon>
        <taxon>Tracheophyta</taxon>
        <taxon>Spermatophyta</taxon>
        <taxon>Magnoliopsida</taxon>
        <taxon>eudicotyledons</taxon>
        <taxon>Gunneridae</taxon>
        <taxon>Pentapetalae</taxon>
        <taxon>asterids</taxon>
        <taxon>lamiids</taxon>
        <taxon>Lamiales</taxon>
        <taxon>Lentibulariaceae</taxon>
        <taxon>Genlisea</taxon>
    </lineage>
</organism>
<gene>
    <name evidence="2" type="ORF">M569_02060</name>
</gene>
<name>S8D059_9LAMI</name>
<feature type="compositionally biased region" description="Polar residues" evidence="1">
    <location>
        <begin position="106"/>
        <end position="115"/>
    </location>
</feature>
<evidence type="ECO:0000256" key="1">
    <source>
        <dbReference type="SAM" id="MobiDB-lite"/>
    </source>
</evidence>
<comment type="caution">
    <text evidence="2">The sequence shown here is derived from an EMBL/GenBank/DDBJ whole genome shotgun (WGS) entry which is preliminary data.</text>
</comment>
<feature type="compositionally biased region" description="Gly residues" evidence="1">
    <location>
        <begin position="75"/>
        <end position="84"/>
    </location>
</feature>
<dbReference type="Proteomes" id="UP000015453">
    <property type="component" value="Unassembled WGS sequence"/>
</dbReference>
<feature type="compositionally biased region" description="Polar residues" evidence="1">
    <location>
        <begin position="27"/>
        <end position="44"/>
    </location>
</feature>
<keyword evidence="3" id="KW-1185">Reference proteome</keyword>
<dbReference type="EMBL" id="AUSU01000731">
    <property type="protein sequence ID" value="EPS72700.1"/>
    <property type="molecule type" value="Genomic_DNA"/>
</dbReference>
<accession>S8D059</accession>
<reference evidence="2 3" key="1">
    <citation type="journal article" date="2013" name="BMC Genomics">
        <title>The miniature genome of a carnivorous plant Genlisea aurea contains a low number of genes and short non-coding sequences.</title>
        <authorList>
            <person name="Leushkin E.V."/>
            <person name="Sutormin R.A."/>
            <person name="Nabieva E.R."/>
            <person name="Penin A.A."/>
            <person name="Kondrashov A.S."/>
            <person name="Logacheva M.D."/>
        </authorList>
    </citation>
    <scope>NUCLEOTIDE SEQUENCE [LARGE SCALE GENOMIC DNA]</scope>
</reference>
<dbReference type="AlphaFoldDB" id="S8D059"/>
<feature type="compositionally biased region" description="Pro residues" evidence="1">
    <location>
        <begin position="1"/>
        <end position="12"/>
    </location>
</feature>
<evidence type="ECO:0000313" key="3">
    <source>
        <dbReference type="Proteomes" id="UP000015453"/>
    </source>
</evidence>
<proteinExistence type="predicted"/>
<protein>
    <submittedName>
        <fullName evidence="2">Uncharacterized protein</fullName>
    </submittedName>
</protein>